<sequence length="169" mass="18451">MVRVFTMGRMLKYMTLTCLIVQWLRIDPMINKLLPGQAETLPHEEREEPGEVSVLEETSTPTRLQFSPAVAFTSKFEAEEGAQDDASSALNVEDAKEVLGGLQGSDLIDRQKAISAQLEEMRERQLNHLRASRAREAAASQGSIEVQSGTSSAEGVGCMRLGGRASRTG</sequence>
<evidence type="ECO:0000313" key="2">
    <source>
        <dbReference type="EMBL" id="KAK3236532.1"/>
    </source>
</evidence>
<evidence type="ECO:0000313" key="3">
    <source>
        <dbReference type="Proteomes" id="UP001190700"/>
    </source>
</evidence>
<dbReference type="AlphaFoldDB" id="A0AAE0BIZ5"/>
<protein>
    <submittedName>
        <fullName evidence="2">Uncharacterized protein</fullName>
    </submittedName>
</protein>
<feature type="region of interest" description="Disordered" evidence="1">
    <location>
        <begin position="131"/>
        <end position="169"/>
    </location>
</feature>
<accession>A0AAE0BIZ5</accession>
<feature type="compositionally biased region" description="Polar residues" evidence="1">
    <location>
        <begin position="141"/>
        <end position="153"/>
    </location>
</feature>
<evidence type="ECO:0000256" key="1">
    <source>
        <dbReference type="SAM" id="MobiDB-lite"/>
    </source>
</evidence>
<organism evidence="2 3">
    <name type="scientific">Cymbomonas tetramitiformis</name>
    <dbReference type="NCBI Taxonomy" id="36881"/>
    <lineage>
        <taxon>Eukaryota</taxon>
        <taxon>Viridiplantae</taxon>
        <taxon>Chlorophyta</taxon>
        <taxon>Pyramimonadophyceae</taxon>
        <taxon>Pyramimonadales</taxon>
        <taxon>Pyramimonadaceae</taxon>
        <taxon>Cymbomonas</taxon>
    </lineage>
</organism>
<proteinExistence type="predicted"/>
<gene>
    <name evidence="2" type="ORF">CYMTET_53333</name>
</gene>
<name>A0AAE0BIZ5_9CHLO</name>
<comment type="caution">
    <text evidence="2">The sequence shown here is derived from an EMBL/GenBank/DDBJ whole genome shotgun (WGS) entry which is preliminary data.</text>
</comment>
<dbReference type="Proteomes" id="UP001190700">
    <property type="component" value="Unassembled WGS sequence"/>
</dbReference>
<dbReference type="EMBL" id="LGRX02034994">
    <property type="protein sequence ID" value="KAK3236532.1"/>
    <property type="molecule type" value="Genomic_DNA"/>
</dbReference>
<keyword evidence="3" id="KW-1185">Reference proteome</keyword>
<reference evidence="2 3" key="1">
    <citation type="journal article" date="2015" name="Genome Biol. Evol.">
        <title>Comparative Genomics of a Bacterivorous Green Alga Reveals Evolutionary Causalities and Consequences of Phago-Mixotrophic Mode of Nutrition.</title>
        <authorList>
            <person name="Burns J.A."/>
            <person name="Paasch A."/>
            <person name="Narechania A."/>
            <person name="Kim E."/>
        </authorList>
    </citation>
    <scope>NUCLEOTIDE SEQUENCE [LARGE SCALE GENOMIC DNA]</scope>
    <source>
        <strain evidence="2 3">PLY_AMNH</strain>
    </source>
</reference>